<evidence type="ECO:0000256" key="4">
    <source>
        <dbReference type="SAM" id="MobiDB-lite"/>
    </source>
</evidence>
<evidence type="ECO:0000259" key="6">
    <source>
        <dbReference type="PROSITE" id="PS50303"/>
    </source>
</evidence>
<dbReference type="InterPro" id="IPR011989">
    <property type="entry name" value="ARM-like"/>
</dbReference>
<dbReference type="AlphaFoldDB" id="A0A9P8TM80"/>
<feature type="region of interest" description="Disordered" evidence="4">
    <location>
        <begin position="891"/>
        <end position="962"/>
    </location>
</feature>
<feature type="domain" description="PUM-HD" evidence="6">
    <location>
        <begin position="524"/>
        <end position="886"/>
    </location>
</feature>
<evidence type="ECO:0000256" key="1">
    <source>
        <dbReference type="ARBA" id="ARBA00022737"/>
    </source>
</evidence>
<dbReference type="OrthoDB" id="2017782at2759"/>
<evidence type="ECO:0000256" key="2">
    <source>
        <dbReference type="PROSITE-ProRule" id="PRU00176"/>
    </source>
</evidence>
<feature type="compositionally biased region" description="Low complexity" evidence="4">
    <location>
        <begin position="302"/>
        <end position="314"/>
    </location>
</feature>
<dbReference type="SMART" id="SM00025">
    <property type="entry name" value="Pumilio"/>
    <property type="match status" value="6"/>
</dbReference>
<dbReference type="SUPFAM" id="SSF54928">
    <property type="entry name" value="RNA-binding domain, RBD"/>
    <property type="match status" value="1"/>
</dbReference>
<evidence type="ECO:0000256" key="3">
    <source>
        <dbReference type="PROSITE-ProRule" id="PRU00317"/>
    </source>
</evidence>
<proteinExistence type="predicted"/>
<dbReference type="PROSITE" id="PS50102">
    <property type="entry name" value="RRM"/>
    <property type="match status" value="1"/>
</dbReference>
<protein>
    <recommendedName>
        <fullName evidence="9">PUM-HD domain-containing protein</fullName>
    </recommendedName>
</protein>
<dbReference type="InterPro" id="IPR000504">
    <property type="entry name" value="RRM_dom"/>
</dbReference>
<feature type="region of interest" description="Disordered" evidence="4">
    <location>
        <begin position="145"/>
        <end position="170"/>
    </location>
</feature>
<dbReference type="InterPro" id="IPR035979">
    <property type="entry name" value="RBD_domain_sf"/>
</dbReference>
<evidence type="ECO:0000259" key="5">
    <source>
        <dbReference type="PROSITE" id="PS50102"/>
    </source>
</evidence>
<accession>A0A9P8TM80</accession>
<feature type="region of interest" description="Disordered" evidence="4">
    <location>
        <begin position="295"/>
        <end position="321"/>
    </location>
</feature>
<evidence type="ECO:0000313" key="7">
    <source>
        <dbReference type="EMBL" id="KAH3683884.1"/>
    </source>
</evidence>
<dbReference type="Proteomes" id="UP000774326">
    <property type="component" value="Unassembled WGS sequence"/>
</dbReference>
<feature type="compositionally biased region" description="Polar residues" evidence="4">
    <location>
        <begin position="908"/>
        <end position="936"/>
    </location>
</feature>
<sequence>MNHSQDLNSFLSVQEVPSLTPQRSLSPNYNNDTSFQQAASGGLGSFRRARAGTLPSRLYSSANPLVPQASSSSSGSTSSSVAHQNNLAAVSSSSALDPSSLNFDSLSISSNLGSNSLELPQTKTRLRSGSLLGLSESNSIWGMDSASNSNSNTSHSQPSSSTLLPTSGSLEAPLPLPLPLPSVTLNGASASSSSTLSDPLFSGNRVRAYSTNNLANNEQNGNYMLQNYLANDSIINSGSLHRDVVIHNTSGLPTANNDISMSTLRPRAQTIQNGANDTIMTSLYSLQNHSISELPEQSSSVQFPQSSTLLPPQQQHHHHHHLNLSQPLLLDNIDSRLLNWTSTYLDSNLGPTNTIYISKLPSQQITPFALASVLVKFGNVRTVRLFIGNEAALVEYDNIAMAMQAKVQLNHQELLPGYPCLVTFAKILPSESHSDVSSSSASVPQQIQVNGEVQEFVNPANSTSGTSVSSAPTAAATAATSTTAPTSTNDYGSIVQEQPLQLPDLVDDIYDAVQKLGIPRDSGQVNTIIRNALRYQGFDTDFGPLPDPILVKEYDAPKLRETRKAIEANTMSYLEIEELSLAMLDELPELASDYLGNTVVQKLFEFSSDSIKATMLKEVSPYLAQMGIHKNGTWSAQKMINVANSPLQKNIVATSLRPYCVPLLNDQYGNYVIQCSLKFGSPWNDFIFEAILAKFWLIVQNRFGARAIRACLESHEATPQQTAIVSAAIILHARYIAVNQNSALLITWFLDTCTLPNRYVLLAPRLISHLGTLCTHKLASLTILKILNNRYEIEARNMIFNALFGNVTSISISNVSDLPPPPDVLSEILQDPAHGVSFVQKVVSNSQLEGEIRKNIIAQVRRVLLDLNVGSYQGYKRLLEEVGLNISANSSLSASASSSNGRGHQRSHSSSNSGNGARNKNRNATGNASNNKQQGFNGHARNFSDFRGEPQQNQQFVSSSTATPEYDYNQQQRSSQIYGNPGNINQQQQHYYESNNNNFQIPPPQQSIYDQSYFQQMNQQQYMQPQQFYNQHEQNYNTRPMTMMNGFNGNANGNGNGMMMPPPQQYFAHNNGLQVPAHNYSPYGAGN</sequence>
<evidence type="ECO:0008006" key="9">
    <source>
        <dbReference type="Google" id="ProtNLM"/>
    </source>
</evidence>
<dbReference type="PANTHER" id="PTHR47093">
    <property type="entry name" value="PROTEIN JSN1-RELATED"/>
    <property type="match status" value="1"/>
</dbReference>
<dbReference type="SUPFAM" id="SSF48371">
    <property type="entry name" value="ARM repeat"/>
    <property type="match status" value="1"/>
</dbReference>
<evidence type="ECO:0000313" key="8">
    <source>
        <dbReference type="Proteomes" id="UP000774326"/>
    </source>
</evidence>
<keyword evidence="8" id="KW-1185">Reference proteome</keyword>
<comment type="caution">
    <text evidence="7">The sequence shown here is derived from an EMBL/GenBank/DDBJ whole genome shotgun (WGS) entry which is preliminary data.</text>
</comment>
<keyword evidence="2" id="KW-0694">RNA-binding</keyword>
<dbReference type="PROSITE" id="PS50303">
    <property type="entry name" value="PUM_HD"/>
    <property type="match status" value="1"/>
</dbReference>
<dbReference type="SMART" id="SM00360">
    <property type="entry name" value="RRM"/>
    <property type="match status" value="1"/>
</dbReference>
<dbReference type="InterPro" id="IPR033133">
    <property type="entry name" value="PUM-HD"/>
</dbReference>
<feature type="repeat" description="Pumilio" evidence="3">
    <location>
        <begin position="655"/>
        <end position="693"/>
    </location>
</feature>
<reference evidence="7" key="1">
    <citation type="journal article" date="2021" name="Open Biol.">
        <title>Shared evolutionary footprints suggest mitochondrial oxidative damage underlies multiple complex I losses in fungi.</title>
        <authorList>
            <person name="Schikora-Tamarit M.A."/>
            <person name="Marcet-Houben M."/>
            <person name="Nosek J."/>
            <person name="Gabaldon T."/>
        </authorList>
    </citation>
    <scope>NUCLEOTIDE SEQUENCE</scope>
    <source>
        <strain evidence="7">CBS2887</strain>
    </source>
</reference>
<feature type="domain" description="RRM" evidence="5">
    <location>
        <begin position="353"/>
        <end position="427"/>
    </location>
</feature>
<dbReference type="InterPro" id="IPR001313">
    <property type="entry name" value="Pumilio_RNA-bd_rpt"/>
</dbReference>
<dbReference type="Gene3D" id="1.25.10.10">
    <property type="entry name" value="Leucine-rich Repeat Variant"/>
    <property type="match status" value="1"/>
</dbReference>
<dbReference type="InterPro" id="IPR016024">
    <property type="entry name" value="ARM-type_fold"/>
</dbReference>
<dbReference type="Pfam" id="PF00806">
    <property type="entry name" value="PUF"/>
    <property type="match status" value="3"/>
</dbReference>
<gene>
    <name evidence="7" type="ORF">WICPIJ_005145</name>
</gene>
<feature type="region of interest" description="Disordered" evidence="4">
    <location>
        <begin position="18"/>
        <end position="37"/>
    </location>
</feature>
<dbReference type="InterPro" id="IPR012677">
    <property type="entry name" value="Nucleotide-bd_a/b_plait_sf"/>
</dbReference>
<feature type="repeat" description="Pumilio" evidence="3">
    <location>
        <begin position="582"/>
        <end position="617"/>
    </location>
</feature>
<reference evidence="7" key="2">
    <citation type="submission" date="2021-01" db="EMBL/GenBank/DDBJ databases">
        <authorList>
            <person name="Schikora-Tamarit M.A."/>
        </authorList>
    </citation>
    <scope>NUCLEOTIDE SEQUENCE</scope>
    <source>
        <strain evidence="7">CBS2887</strain>
    </source>
</reference>
<feature type="compositionally biased region" description="Low complexity" evidence="4">
    <location>
        <begin position="891"/>
        <end position="900"/>
    </location>
</feature>
<feature type="compositionally biased region" description="Polar residues" evidence="4">
    <location>
        <begin position="950"/>
        <end position="962"/>
    </location>
</feature>
<organism evidence="7 8">
    <name type="scientific">Wickerhamomyces pijperi</name>
    <name type="common">Yeast</name>
    <name type="synonym">Pichia pijperi</name>
    <dbReference type="NCBI Taxonomy" id="599730"/>
    <lineage>
        <taxon>Eukaryota</taxon>
        <taxon>Fungi</taxon>
        <taxon>Dikarya</taxon>
        <taxon>Ascomycota</taxon>
        <taxon>Saccharomycotina</taxon>
        <taxon>Saccharomycetes</taxon>
        <taxon>Phaffomycetales</taxon>
        <taxon>Wickerhamomycetaceae</taxon>
        <taxon>Wickerhamomyces</taxon>
    </lineage>
</organism>
<dbReference type="GO" id="GO:0003729">
    <property type="term" value="F:mRNA binding"/>
    <property type="evidence" value="ECO:0007669"/>
    <property type="project" value="UniProtKB-ARBA"/>
</dbReference>
<dbReference type="PANTHER" id="PTHR47093:SF1">
    <property type="entry name" value="PROTEIN JSN1-RELATED"/>
    <property type="match status" value="1"/>
</dbReference>
<dbReference type="GO" id="GO:0000288">
    <property type="term" value="P:nuclear-transcribed mRNA catabolic process, deadenylation-dependent decay"/>
    <property type="evidence" value="ECO:0007669"/>
    <property type="project" value="TreeGrafter"/>
</dbReference>
<name>A0A9P8TM80_WICPI</name>
<keyword evidence="1" id="KW-0677">Repeat</keyword>
<dbReference type="Gene3D" id="3.30.70.330">
    <property type="match status" value="1"/>
</dbReference>
<dbReference type="PROSITE" id="PS50302">
    <property type="entry name" value="PUM"/>
    <property type="match status" value="2"/>
</dbReference>
<dbReference type="EMBL" id="JAEUBG010002887">
    <property type="protein sequence ID" value="KAH3683884.1"/>
    <property type="molecule type" value="Genomic_DNA"/>
</dbReference>
<dbReference type="InterPro" id="IPR052645">
    <property type="entry name" value="Pumilio_domain_protein"/>
</dbReference>